<organism evidence="2 3">
    <name type="scientific">Candidatus Manganitrophus noduliformans</name>
    <dbReference type="NCBI Taxonomy" id="2606439"/>
    <lineage>
        <taxon>Bacteria</taxon>
        <taxon>Pseudomonadati</taxon>
        <taxon>Nitrospirota</taxon>
        <taxon>Nitrospiria</taxon>
        <taxon>Candidatus Troglogloeales</taxon>
        <taxon>Candidatus Manganitrophaceae</taxon>
        <taxon>Candidatus Manganitrophus</taxon>
    </lineage>
</organism>
<dbReference type="InterPro" id="IPR002575">
    <property type="entry name" value="Aminoglycoside_PTrfase"/>
</dbReference>
<dbReference type="InterPro" id="IPR011009">
    <property type="entry name" value="Kinase-like_dom_sf"/>
</dbReference>
<dbReference type="Proteomes" id="UP000534783">
    <property type="component" value="Unassembled WGS sequence"/>
</dbReference>
<feature type="domain" description="Aminoglycoside phosphotransferase" evidence="1">
    <location>
        <begin position="75"/>
        <end position="257"/>
    </location>
</feature>
<name>A0A7X6IDC2_9BACT</name>
<dbReference type="AlphaFoldDB" id="A0A7X6IDC2"/>
<dbReference type="EMBL" id="VTOW01000011">
    <property type="protein sequence ID" value="NKE73766.1"/>
    <property type="molecule type" value="Genomic_DNA"/>
</dbReference>
<dbReference type="Gene3D" id="3.90.1200.10">
    <property type="match status" value="1"/>
</dbReference>
<comment type="caution">
    <text evidence="2">The sequence shown here is derived from an EMBL/GenBank/DDBJ whole genome shotgun (WGS) entry which is preliminary data.</text>
</comment>
<evidence type="ECO:0000313" key="3">
    <source>
        <dbReference type="Proteomes" id="UP000534783"/>
    </source>
</evidence>
<evidence type="ECO:0000259" key="1">
    <source>
        <dbReference type="Pfam" id="PF01636"/>
    </source>
</evidence>
<evidence type="ECO:0000313" key="2">
    <source>
        <dbReference type="EMBL" id="NKE73766.1"/>
    </source>
</evidence>
<proteinExistence type="predicted"/>
<dbReference type="RefSeq" id="WP_168063730.1">
    <property type="nucleotide sequence ID" value="NZ_VTOW01000011.1"/>
</dbReference>
<dbReference type="Pfam" id="PF01636">
    <property type="entry name" value="APH"/>
    <property type="match status" value="1"/>
</dbReference>
<keyword evidence="3" id="KW-1185">Reference proteome</keyword>
<protein>
    <submittedName>
        <fullName evidence="2">Aminoglycoside phosphotransferase family protein</fullName>
    </submittedName>
</protein>
<dbReference type="GO" id="GO:0016740">
    <property type="term" value="F:transferase activity"/>
    <property type="evidence" value="ECO:0007669"/>
    <property type="project" value="UniProtKB-KW"/>
</dbReference>
<accession>A0A7X6IDC2</accession>
<dbReference type="SUPFAM" id="SSF56112">
    <property type="entry name" value="Protein kinase-like (PK-like)"/>
    <property type="match status" value="1"/>
</dbReference>
<keyword evidence="2" id="KW-0808">Transferase</keyword>
<reference evidence="2 3" key="1">
    <citation type="journal article" date="2020" name="Nature">
        <title>Bacterial chemolithoautotrophy via manganese oxidation.</title>
        <authorList>
            <person name="Yu H."/>
            <person name="Leadbetter J.R."/>
        </authorList>
    </citation>
    <scope>NUCLEOTIDE SEQUENCE [LARGE SCALE GENOMIC DNA]</scope>
    <source>
        <strain evidence="2 3">Mn-1</strain>
    </source>
</reference>
<gene>
    <name evidence="2" type="ORF">MNODULE_23735</name>
</gene>
<sequence>MKVNLAGAAKRILERIKMDGDRPVRWVAKVLSETPGERKVVQYRFFPRGRQAHSKPLFCCVAKFYQDERGEETSRVMETLSKEHQRPVSLLAVPRSLYYDPGARFAVQQFVEGVPFPELITLPNSRRYFVLAGKALAGLHARAVPVGEIRWLSDHLIDLIHPHPLLLAEQIPSYRSRIDSILKALHEWEERVVDHRAHAPIHRDFHLRQLFYGDDRVWLVDWDLFAKGDPALDVGNFIVYLTTRLPERAASSIDAFLEGYFSLQPADLLKRVPLYRAFTFLRLACKRFRLKEEDWEEKVEGLLFRAERALR</sequence>